<dbReference type="EMBL" id="MU853332">
    <property type="protein sequence ID" value="KAK4117451.1"/>
    <property type="molecule type" value="Genomic_DNA"/>
</dbReference>
<reference evidence="8" key="2">
    <citation type="submission" date="2023-05" db="EMBL/GenBank/DDBJ databases">
        <authorList>
            <consortium name="Lawrence Berkeley National Laboratory"/>
            <person name="Steindorff A."/>
            <person name="Hensen N."/>
            <person name="Bonometti L."/>
            <person name="Westerberg I."/>
            <person name="Brannstrom I.O."/>
            <person name="Guillou S."/>
            <person name="Cros-Aarteil S."/>
            <person name="Calhoun S."/>
            <person name="Haridas S."/>
            <person name="Kuo A."/>
            <person name="Mondo S."/>
            <person name="Pangilinan J."/>
            <person name="Riley R."/>
            <person name="Labutti K."/>
            <person name="Andreopoulos B."/>
            <person name="Lipzen A."/>
            <person name="Chen C."/>
            <person name="Yanf M."/>
            <person name="Daum C."/>
            <person name="Ng V."/>
            <person name="Clum A."/>
            <person name="Ohm R."/>
            <person name="Martin F."/>
            <person name="Silar P."/>
            <person name="Natvig D."/>
            <person name="Lalanne C."/>
            <person name="Gautier V."/>
            <person name="Ament-Velasquez S.L."/>
            <person name="Kruys A."/>
            <person name="Hutchinson M.I."/>
            <person name="Powell A.J."/>
            <person name="Barry K."/>
            <person name="Miller A.N."/>
            <person name="Grigoriev I.V."/>
            <person name="Debuchy R."/>
            <person name="Gladieux P."/>
            <person name="Thoren M.H."/>
            <person name="Johannesson H."/>
        </authorList>
    </citation>
    <scope>NUCLEOTIDE SEQUENCE</scope>
    <source>
        <strain evidence="8">CBS 508.74</strain>
    </source>
</reference>
<keyword evidence="3" id="KW-0223">Dioxygenase</keyword>
<dbReference type="FunFam" id="2.60.120.620:FF:000021">
    <property type="entry name" value="WGS project CABT00000000 data, contig 2.8"/>
    <property type="match status" value="1"/>
</dbReference>
<evidence type="ECO:0000259" key="7">
    <source>
        <dbReference type="PROSITE" id="PS51471"/>
    </source>
</evidence>
<name>A0AAN6TNV9_9PEZI</name>
<evidence type="ECO:0000313" key="8">
    <source>
        <dbReference type="EMBL" id="KAK4117451.1"/>
    </source>
</evidence>
<feature type="non-terminal residue" evidence="8">
    <location>
        <position position="1"/>
    </location>
</feature>
<dbReference type="SMART" id="SM00702">
    <property type="entry name" value="P4Hc"/>
    <property type="match status" value="1"/>
</dbReference>
<evidence type="ECO:0000256" key="3">
    <source>
        <dbReference type="ARBA" id="ARBA00022964"/>
    </source>
</evidence>
<dbReference type="InterPro" id="IPR005123">
    <property type="entry name" value="Oxoglu/Fe-dep_dioxygenase_dom"/>
</dbReference>
<evidence type="ECO:0000313" key="9">
    <source>
        <dbReference type="Proteomes" id="UP001302812"/>
    </source>
</evidence>
<reference evidence="8" key="1">
    <citation type="journal article" date="2023" name="Mol. Phylogenet. Evol.">
        <title>Genome-scale phylogeny and comparative genomics of the fungal order Sordariales.</title>
        <authorList>
            <person name="Hensen N."/>
            <person name="Bonometti L."/>
            <person name="Westerberg I."/>
            <person name="Brannstrom I.O."/>
            <person name="Guillou S."/>
            <person name="Cros-Aarteil S."/>
            <person name="Calhoun S."/>
            <person name="Haridas S."/>
            <person name="Kuo A."/>
            <person name="Mondo S."/>
            <person name="Pangilinan J."/>
            <person name="Riley R."/>
            <person name="LaButti K."/>
            <person name="Andreopoulos B."/>
            <person name="Lipzen A."/>
            <person name="Chen C."/>
            <person name="Yan M."/>
            <person name="Daum C."/>
            <person name="Ng V."/>
            <person name="Clum A."/>
            <person name="Steindorff A."/>
            <person name="Ohm R.A."/>
            <person name="Martin F."/>
            <person name="Silar P."/>
            <person name="Natvig D.O."/>
            <person name="Lalanne C."/>
            <person name="Gautier V."/>
            <person name="Ament-Velasquez S.L."/>
            <person name="Kruys A."/>
            <person name="Hutchinson M.I."/>
            <person name="Powell A.J."/>
            <person name="Barry K."/>
            <person name="Miller A.N."/>
            <person name="Grigoriev I.V."/>
            <person name="Debuchy R."/>
            <person name="Gladieux P."/>
            <person name="Hiltunen Thoren M."/>
            <person name="Johannesson H."/>
        </authorList>
    </citation>
    <scope>NUCLEOTIDE SEQUENCE</scope>
    <source>
        <strain evidence="8">CBS 508.74</strain>
    </source>
</reference>
<dbReference type="GO" id="GO:0005783">
    <property type="term" value="C:endoplasmic reticulum"/>
    <property type="evidence" value="ECO:0007669"/>
    <property type="project" value="TreeGrafter"/>
</dbReference>
<evidence type="ECO:0000256" key="5">
    <source>
        <dbReference type="ARBA" id="ARBA00023004"/>
    </source>
</evidence>
<feature type="region of interest" description="Disordered" evidence="6">
    <location>
        <begin position="1"/>
        <end position="23"/>
    </location>
</feature>
<comment type="cofactor">
    <cofactor evidence="1">
        <name>L-ascorbate</name>
        <dbReference type="ChEBI" id="CHEBI:38290"/>
    </cofactor>
</comment>
<dbReference type="PANTHER" id="PTHR10869">
    <property type="entry name" value="PROLYL 4-HYDROXYLASE ALPHA SUBUNIT"/>
    <property type="match status" value="1"/>
</dbReference>
<keyword evidence="9" id="KW-1185">Reference proteome</keyword>
<protein>
    <submittedName>
        <fullName evidence="8">L-ascorbic acid binding protein</fullName>
    </submittedName>
</protein>
<dbReference type="InterPro" id="IPR045054">
    <property type="entry name" value="P4HA-like"/>
</dbReference>
<evidence type="ECO:0000256" key="6">
    <source>
        <dbReference type="SAM" id="MobiDB-lite"/>
    </source>
</evidence>
<dbReference type="GeneID" id="89938214"/>
<comment type="caution">
    <text evidence="8">The sequence shown here is derived from an EMBL/GenBank/DDBJ whole genome shotgun (WGS) entry which is preliminary data.</text>
</comment>
<dbReference type="RefSeq" id="XP_064675021.1">
    <property type="nucleotide sequence ID" value="XM_064814089.1"/>
</dbReference>
<dbReference type="PROSITE" id="PS51471">
    <property type="entry name" value="FE2OG_OXY"/>
    <property type="match status" value="1"/>
</dbReference>
<accession>A0AAN6TNV9</accession>
<proteinExistence type="predicted"/>
<dbReference type="GO" id="GO:0005506">
    <property type="term" value="F:iron ion binding"/>
    <property type="evidence" value="ECO:0007669"/>
    <property type="project" value="InterPro"/>
</dbReference>
<dbReference type="Gene3D" id="2.60.120.620">
    <property type="entry name" value="q2cbj1_9rhob like domain"/>
    <property type="match status" value="1"/>
</dbReference>
<sequence>MAKDKRSKTAATTAPLPSSSAVANAPSWPPFKPRLPVVDLSLETLVQDKVVVLRSFFPRYLCRDYVSFLRDLPLVTTPGKPKRGEAVRVNDRYQIDDPAFARRLWLETGLKQALLDSDAAHLWGGEVVGLNPNIRIYRYSPGQFFDAHYDDSNNVTVEVEGTGQPVPARTTWTLLLYLTSSADGCVGGETVFYPHDRRWASEEIAVSLETGMLLLHKHGHDCMLHEGREVTAGEKWVIRTDLCVKR</sequence>
<dbReference type="InterPro" id="IPR006620">
    <property type="entry name" value="Pro_4_hyd_alph"/>
</dbReference>
<dbReference type="PANTHER" id="PTHR10869:SF236">
    <property type="entry name" value="PROLYL 4-HYDROXYLASE ALPHA SUBUNIT DOMAIN-CONTAINING PROTEIN"/>
    <property type="match status" value="1"/>
</dbReference>
<dbReference type="GO" id="GO:0004656">
    <property type="term" value="F:procollagen-proline 4-dioxygenase activity"/>
    <property type="evidence" value="ECO:0007669"/>
    <property type="project" value="TreeGrafter"/>
</dbReference>
<dbReference type="InterPro" id="IPR044862">
    <property type="entry name" value="Pro_4_hyd_alph_FE2OG_OXY"/>
</dbReference>
<organism evidence="8 9">
    <name type="scientific">Canariomyces notabilis</name>
    <dbReference type="NCBI Taxonomy" id="2074819"/>
    <lineage>
        <taxon>Eukaryota</taxon>
        <taxon>Fungi</taxon>
        <taxon>Dikarya</taxon>
        <taxon>Ascomycota</taxon>
        <taxon>Pezizomycotina</taxon>
        <taxon>Sordariomycetes</taxon>
        <taxon>Sordariomycetidae</taxon>
        <taxon>Sordariales</taxon>
        <taxon>Chaetomiaceae</taxon>
        <taxon>Canariomyces</taxon>
    </lineage>
</organism>
<evidence type="ECO:0000256" key="2">
    <source>
        <dbReference type="ARBA" id="ARBA00022723"/>
    </source>
</evidence>
<dbReference type="AlphaFoldDB" id="A0AAN6TNV9"/>
<dbReference type="Pfam" id="PF13640">
    <property type="entry name" value="2OG-FeII_Oxy_3"/>
    <property type="match status" value="1"/>
</dbReference>
<keyword evidence="5" id="KW-0408">Iron</keyword>
<feature type="compositionally biased region" description="Low complexity" evidence="6">
    <location>
        <begin position="9"/>
        <end position="23"/>
    </location>
</feature>
<gene>
    <name evidence="8" type="ORF">N656DRAFT_773589</name>
</gene>
<dbReference type="GO" id="GO:0031418">
    <property type="term" value="F:L-ascorbic acid binding"/>
    <property type="evidence" value="ECO:0007669"/>
    <property type="project" value="InterPro"/>
</dbReference>
<keyword evidence="4" id="KW-0560">Oxidoreductase</keyword>
<feature type="domain" description="Fe2OG dioxygenase" evidence="7">
    <location>
        <begin position="129"/>
        <end position="246"/>
    </location>
</feature>
<keyword evidence="2" id="KW-0479">Metal-binding</keyword>
<evidence type="ECO:0000256" key="4">
    <source>
        <dbReference type="ARBA" id="ARBA00023002"/>
    </source>
</evidence>
<dbReference type="Proteomes" id="UP001302812">
    <property type="component" value="Unassembled WGS sequence"/>
</dbReference>
<evidence type="ECO:0000256" key="1">
    <source>
        <dbReference type="ARBA" id="ARBA00001961"/>
    </source>
</evidence>